<proteinExistence type="predicted"/>
<evidence type="ECO:0000313" key="2">
    <source>
        <dbReference type="Proteomes" id="UP000712673"/>
    </source>
</evidence>
<dbReference type="AlphaFoldDB" id="A0A937W2B6"/>
<evidence type="ECO:0008006" key="3">
    <source>
        <dbReference type="Google" id="ProtNLM"/>
    </source>
</evidence>
<sequence>MAPEPPPTVPAAVYVAGGMHAHTTRVAITGIDSCGTPSQAGIQTPLAMEGLSWPAGVALHGTPPVATHAQPLQIPLMVHTLRAHATSVYTSDVVHAAGAPAPHWGTPTVGATPHAPSTCQAQHIVYYDTHGARGHLASGTTGCGILLVDGDLEINGTFTWYGAILVNGGLRLSGDGVQHITGGVVVAGTVTATAGTDLQILYCSEAIAQPVRSLPLRILAWRDRFPNAP</sequence>
<comment type="caution">
    <text evidence="1">The sequence shown here is derived from an EMBL/GenBank/DDBJ whole genome shotgun (WGS) entry which is preliminary data.</text>
</comment>
<dbReference type="Proteomes" id="UP000712673">
    <property type="component" value="Unassembled WGS sequence"/>
</dbReference>
<accession>A0A937W2B6</accession>
<protein>
    <recommendedName>
        <fullName evidence="3">Polymer-forming cytoskeletal protein</fullName>
    </recommendedName>
</protein>
<dbReference type="EMBL" id="VGLS01000642">
    <property type="protein sequence ID" value="MBM3225649.1"/>
    <property type="molecule type" value="Genomic_DNA"/>
</dbReference>
<evidence type="ECO:0000313" key="1">
    <source>
        <dbReference type="EMBL" id="MBM3225649.1"/>
    </source>
</evidence>
<organism evidence="1 2">
    <name type="scientific">Tectimicrobiota bacterium</name>
    <dbReference type="NCBI Taxonomy" id="2528274"/>
    <lineage>
        <taxon>Bacteria</taxon>
        <taxon>Pseudomonadati</taxon>
        <taxon>Nitrospinota/Tectimicrobiota group</taxon>
        <taxon>Candidatus Tectimicrobiota</taxon>
    </lineage>
</organism>
<name>A0A937W2B6_UNCTE</name>
<reference evidence="1" key="1">
    <citation type="submission" date="2019-03" db="EMBL/GenBank/DDBJ databases">
        <title>Lake Tanganyika Metagenome-Assembled Genomes (MAGs).</title>
        <authorList>
            <person name="Tran P."/>
        </authorList>
    </citation>
    <scope>NUCLEOTIDE SEQUENCE</scope>
    <source>
        <strain evidence="1">K_DeepCast_65m_m2_066</strain>
    </source>
</reference>
<gene>
    <name evidence="1" type="ORF">FJZ47_17870</name>
</gene>